<reference evidence="11" key="1">
    <citation type="submission" date="2021-03" db="EMBL/GenBank/DDBJ databases">
        <authorList>
            <person name="Wang G."/>
        </authorList>
    </citation>
    <scope>NUCLEOTIDE SEQUENCE</scope>
    <source>
        <strain evidence="11">KCTC 12899</strain>
    </source>
</reference>
<evidence type="ECO:0000256" key="4">
    <source>
        <dbReference type="ARBA" id="ARBA00022695"/>
    </source>
</evidence>
<keyword evidence="12" id="KW-1185">Reference proteome</keyword>
<gene>
    <name evidence="11" type="primary">holA</name>
    <name evidence="11" type="ORF">J3U88_30545</name>
</gene>
<dbReference type="Gene3D" id="1.20.272.10">
    <property type="match status" value="1"/>
</dbReference>
<evidence type="ECO:0000313" key="11">
    <source>
        <dbReference type="EMBL" id="MBO1322844.1"/>
    </source>
</evidence>
<evidence type="ECO:0000256" key="5">
    <source>
        <dbReference type="ARBA" id="ARBA00022705"/>
    </source>
</evidence>
<dbReference type="Pfam" id="PF21694">
    <property type="entry name" value="DNA_pol3_delta_C"/>
    <property type="match status" value="1"/>
</dbReference>
<dbReference type="InterPro" id="IPR010372">
    <property type="entry name" value="DNA_pol3_delta_N"/>
</dbReference>
<dbReference type="GO" id="GO:0003887">
    <property type="term" value="F:DNA-directed DNA polymerase activity"/>
    <property type="evidence" value="ECO:0007669"/>
    <property type="project" value="UniProtKB-KW"/>
</dbReference>
<dbReference type="SUPFAM" id="SSF52540">
    <property type="entry name" value="P-loop containing nucleoside triphosphate hydrolases"/>
    <property type="match status" value="1"/>
</dbReference>
<keyword evidence="3 11" id="KW-0808">Transferase</keyword>
<feature type="domain" description="DNA polymerase III delta N-terminal" evidence="9">
    <location>
        <begin position="22"/>
        <end position="126"/>
    </location>
</feature>
<dbReference type="Proteomes" id="UP000664417">
    <property type="component" value="Unassembled WGS sequence"/>
</dbReference>
<dbReference type="GO" id="GO:0006261">
    <property type="term" value="P:DNA-templated DNA replication"/>
    <property type="evidence" value="ECO:0007669"/>
    <property type="project" value="TreeGrafter"/>
</dbReference>
<keyword evidence="5" id="KW-0235">DNA replication</keyword>
<evidence type="ECO:0000256" key="8">
    <source>
        <dbReference type="ARBA" id="ARBA00049244"/>
    </source>
</evidence>
<proteinExistence type="inferred from homology"/>
<dbReference type="Gene3D" id="1.10.8.60">
    <property type="match status" value="1"/>
</dbReference>
<protein>
    <recommendedName>
        <fullName evidence="2">DNA polymerase III subunit delta</fullName>
        <ecNumber evidence="1">2.7.7.7</ecNumber>
    </recommendedName>
</protein>
<evidence type="ECO:0000256" key="2">
    <source>
        <dbReference type="ARBA" id="ARBA00017703"/>
    </source>
</evidence>
<dbReference type="InterPro" id="IPR005790">
    <property type="entry name" value="DNA_polIII_delta"/>
</dbReference>
<evidence type="ECO:0000256" key="7">
    <source>
        <dbReference type="ARBA" id="ARBA00034754"/>
    </source>
</evidence>
<dbReference type="InterPro" id="IPR027417">
    <property type="entry name" value="P-loop_NTPase"/>
</dbReference>
<sequence length="341" mass="38265">MSNQVLREEAKTILSGKVPGVYILAGEELWSRGRFVDFLKKNLVDPSLHEFNFEQVSATTTSAIAVADKAGMLPMMADRRLILVEDCERWLAKDFNAMAKYLDSICESTCLVLLFPKIDKRRKLFTKKSPLIRTLEFPRPKPWELPEFIAEVASGMKLNLSREALAMVAELAGDDLPKVHRELDKLSIFKMDSGKIEAADVAALMGRTRPVTRWELGGLIGKRNLHAALVKAHDIMASGEDVIGLLSAVNMVVKQLFVVKTCVNRGIRDQYKVAKMVGVPPKIAADLLAQQRNYSISDLKKALQLIRDADYRAKSSAVNRHLIIDHLLCQMMQREPKKAVR</sequence>
<organism evidence="11 12">
    <name type="scientific">Acanthopleuribacter pedis</name>
    <dbReference type="NCBI Taxonomy" id="442870"/>
    <lineage>
        <taxon>Bacteria</taxon>
        <taxon>Pseudomonadati</taxon>
        <taxon>Acidobacteriota</taxon>
        <taxon>Holophagae</taxon>
        <taxon>Acanthopleuribacterales</taxon>
        <taxon>Acanthopleuribacteraceae</taxon>
        <taxon>Acanthopleuribacter</taxon>
    </lineage>
</organism>
<evidence type="ECO:0000259" key="9">
    <source>
        <dbReference type="Pfam" id="PF06144"/>
    </source>
</evidence>
<dbReference type="PANTHER" id="PTHR34388">
    <property type="entry name" value="DNA POLYMERASE III SUBUNIT DELTA"/>
    <property type="match status" value="1"/>
</dbReference>
<dbReference type="GO" id="GO:0003677">
    <property type="term" value="F:DNA binding"/>
    <property type="evidence" value="ECO:0007669"/>
    <property type="project" value="InterPro"/>
</dbReference>
<dbReference type="Pfam" id="PF06144">
    <property type="entry name" value="DNA_pol3_delta"/>
    <property type="match status" value="1"/>
</dbReference>
<name>A0A8J7U7C0_9BACT</name>
<feature type="domain" description="DNA polymerase III delta subunit-like C-terminal" evidence="10">
    <location>
        <begin position="218"/>
        <end position="330"/>
    </location>
</feature>
<keyword evidence="4 11" id="KW-0548">Nucleotidyltransferase</keyword>
<evidence type="ECO:0000256" key="1">
    <source>
        <dbReference type="ARBA" id="ARBA00012417"/>
    </source>
</evidence>
<dbReference type="EMBL" id="JAFREP010000044">
    <property type="protein sequence ID" value="MBO1322844.1"/>
    <property type="molecule type" value="Genomic_DNA"/>
</dbReference>
<comment type="caution">
    <text evidence="11">The sequence shown here is derived from an EMBL/GenBank/DDBJ whole genome shotgun (WGS) entry which is preliminary data.</text>
</comment>
<evidence type="ECO:0000313" key="12">
    <source>
        <dbReference type="Proteomes" id="UP000664417"/>
    </source>
</evidence>
<dbReference type="SUPFAM" id="SSF48019">
    <property type="entry name" value="post-AAA+ oligomerization domain-like"/>
    <property type="match status" value="1"/>
</dbReference>
<keyword evidence="6" id="KW-0239">DNA-directed DNA polymerase</keyword>
<evidence type="ECO:0000259" key="10">
    <source>
        <dbReference type="Pfam" id="PF21694"/>
    </source>
</evidence>
<comment type="catalytic activity">
    <reaction evidence="8">
        <text>DNA(n) + a 2'-deoxyribonucleoside 5'-triphosphate = DNA(n+1) + diphosphate</text>
        <dbReference type="Rhea" id="RHEA:22508"/>
        <dbReference type="Rhea" id="RHEA-COMP:17339"/>
        <dbReference type="Rhea" id="RHEA-COMP:17340"/>
        <dbReference type="ChEBI" id="CHEBI:33019"/>
        <dbReference type="ChEBI" id="CHEBI:61560"/>
        <dbReference type="ChEBI" id="CHEBI:173112"/>
        <dbReference type="EC" id="2.7.7.7"/>
    </reaction>
</comment>
<dbReference type="InterPro" id="IPR048466">
    <property type="entry name" value="DNA_pol3_delta-like_C"/>
</dbReference>
<dbReference type="RefSeq" id="WP_207862816.1">
    <property type="nucleotide sequence ID" value="NZ_JAFREP010000044.1"/>
</dbReference>
<dbReference type="EC" id="2.7.7.7" evidence="1"/>
<dbReference type="NCBIfam" id="TIGR01128">
    <property type="entry name" value="holA"/>
    <property type="match status" value="1"/>
</dbReference>
<dbReference type="Gene3D" id="3.40.50.300">
    <property type="entry name" value="P-loop containing nucleotide triphosphate hydrolases"/>
    <property type="match status" value="1"/>
</dbReference>
<dbReference type="PANTHER" id="PTHR34388:SF1">
    <property type="entry name" value="DNA POLYMERASE III SUBUNIT DELTA"/>
    <property type="match status" value="1"/>
</dbReference>
<evidence type="ECO:0000256" key="3">
    <source>
        <dbReference type="ARBA" id="ARBA00022679"/>
    </source>
</evidence>
<dbReference type="AlphaFoldDB" id="A0A8J7U7C0"/>
<accession>A0A8J7U7C0</accession>
<dbReference type="InterPro" id="IPR008921">
    <property type="entry name" value="DNA_pol3_clamp-load_cplx_C"/>
</dbReference>
<evidence type="ECO:0000256" key="6">
    <source>
        <dbReference type="ARBA" id="ARBA00022932"/>
    </source>
</evidence>
<dbReference type="GO" id="GO:0009360">
    <property type="term" value="C:DNA polymerase III complex"/>
    <property type="evidence" value="ECO:0007669"/>
    <property type="project" value="InterPro"/>
</dbReference>
<comment type="similarity">
    <text evidence="7">Belongs to the DNA polymerase HolA subunit family.</text>
</comment>